<evidence type="ECO:0000313" key="1">
    <source>
        <dbReference type="EMBL" id="KTR39509.1"/>
    </source>
</evidence>
<dbReference type="Pfam" id="PF03352">
    <property type="entry name" value="Adenine_glyco"/>
    <property type="match status" value="1"/>
</dbReference>
<evidence type="ECO:0000313" key="2">
    <source>
        <dbReference type="Proteomes" id="UP000078335"/>
    </source>
</evidence>
<accession>A0ABR5S5E2</accession>
<dbReference type="InterPro" id="IPR011257">
    <property type="entry name" value="DNA_glycosylase"/>
</dbReference>
<dbReference type="PANTHER" id="PTHR30037">
    <property type="entry name" value="DNA-3-METHYLADENINE GLYCOSYLASE 1"/>
    <property type="match status" value="1"/>
</dbReference>
<sequence length="204" mass="22152">MSTDPTATPDGLVTGDDGLARPVWAASDAMLREYYDTEWGMPVRDERGVFERLSLEAFQSGLSWRTILAKRPAFRAAFADFDPDVVATFGDDDVERLMADAGIVRNRAKIRATITNATATIALRDDGGLADLVWSFRPEVTPAPRTIAEVPTTSDESVALSKALRKRGFVFVGPTTMHALMEALGIVDTHLVGSHRRGSSGVWG</sequence>
<gene>
    <name evidence="1" type="ORF">NS263_10350</name>
</gene>
<reference evidence="1 2" key="1">
    <citation type="journal article" date="2016" name="Front. Microbiol.">
        <title>Genomic Resource of Rice Seed Associated Bacteria.</title>
        <authorList>
            <person name="Midha S."/>
            <person name="Bansal K."/>
            <person name="Sharma S."/>
            <person name="Kumar N."/>
            <person name="Patil P.P."/>
            <person name="Chaudhry V."/>
            <person name="Patil P.B."/>
        </authorList>
    </citation>
    <scope>NUCLEOTIDE SEQUENCE [LARGE SCALE GENOMIC DNA]</scope>
    <source>
        <strain evidence="1 2">NS263</strain>
    </source>
</reference>
<dbReference type="RefSeq" id="WP_058729186.1">
    <property type="nucleotide sequence ID" value="NZ_LDRB01000049.1"/>
</dbReference>
<comment type="caution">
    <text evidence="1">The sequence shown here is derived from an EMBL/GenBank/DDBJ whole genome shotgun (WGS) entry which is preliminary data.</text>
</comment>
<dbReference type="EMBL" id="LDRB01000049">
    <property type="protein sequence ID" value="KTR39509.1"/>
    <property type="molecule type" value="Genomic_DNA"/>
</dbReference>
<dbReference type="InterPro" id="IPR052891">
    <property type="entry name" value="DNA-3mA_glycosylase"/>
</dbReference>
<keyword evidence="2" id="KW-1185">Reference proteome</keyword>
<organism evidence="1 2">
    <name type="scientific">Curtobacterium oceanosedimentum</name>
    <dbReference type="NCBI Taxonomy" id="465820"/>
    <lineage>
        <taxon>Bacteria</taxon>
        <taxon>Bacillati</taxon>
        <taxon>Actinomycetota</taxon>
        <taxon>Actinomycetes</taxon>
        <taxon>Micrococcales</taxon>
        <taxon>Microbacteriaceae</taxon>
        <taxon>Curtobacterium</taxon>
    </lineage>
</organism>
<protein>
    <submittedName>
        <fullName evidence="1">3-methyladenine DNA glycosylase</fullName>
    </submittedName>
</protein>
<dbReference type="SUPFAM" id="SSF48150">
    <property type="entry name" value="DNA-glycosylase"/>
    <property type="match status" value="1"/>
</dbReference>
<dbReference type="InterPro" id="IPR005019">
    <property type="entry name" value="Adenine_glyco"/>
</dbReference>
<dbReference type="Proteomes" id="UP000078335">
    <property type="component" value="Unassembled WGS sequence"/>
</dbReference>
<proteinExistence type="predicted"/>
<dbReference type="PANTHER" id="PTHR30037:SF4">
    <property type="entry name" value="DNA-3-METHYLADENINE GLYCOSYLASE I"/>
    <property type="match status" value="1"/>
</dbReference>
<name>A0ABR5S5E2_9MICO</name>
<dbReference type="Gene3D" id="1.10.340.30">
    <property type="entry name" value="Hypothetical protein, domain 2"/>
    <property type="match status" value="1"/>
</dbReference>